<dbReference type="SUPFAM" id="SSF82171">
    <property type="entry name" value="DPP6 N-terminal domain-like"/>
    <property type="match status" value="1"/>
</dbReference>
<evidence type="ECO:0000256" key="8">
    <source>
        <dbReference type="SAM" id="Phobius"/>
    </source>
</evidence>
<name>G8ZMS2_TORDE</name>
<dbReference type="STRING" id="1076872.G8ZMS2"/>
<dbReference type="Gene3D" id="3.40.50.1820">
    <property type="entry name" value="alpha/beta hydrolase"/>
    <property type="match status" value="1"/>
</dbReference>
<feature type="domain" description="Dipeptidylpeptidase IV N-terminal" evidence="10">
    <location>
        <begin position="196"/>
        <end position="568"/>
    </location>
</feature>
<evidence type="ECO:0000256" key="2">
    <source>
        <dbReference type="ARBA" id="ARBA00022438"/>
    </source>
</evidence>
<dbReference type="PANTHER" id="PTHR11731:SF160">
    <property type="entry name" value="DIPEPTIDYL AMINOPEPTIDASE A"/>
    <property type="match status" value="1"/>
</dbReference>
<evidence type="ECO:0000313" key="11">
    <source>
        <dbReference type="EMBL" id="CCE89916.1"/>
    </source>
</evidence>
<sequence>MSTTRSHRRKNSHLFSQRKNSDSTDMSIELNSFSYPNPNDIESQPRPEEPNPVPQWSFRNRKVPKFTFMAIAISLMLSFFLLIPMYKTTSVAKNDPVPHKDDQTSSKKAFTIKEVLNGDFLNSEKAFHFINPSSSILHHDEDPGLFLTTETDSNDQTRFVARQLYDPGFSENLGPNHFSYEGSDHVVQKVQVNYRLDRMIMGTNLEPEFRHSSKGYYWLKDLEQGTMKPIKPESSMDLTLISYVHFSPGYNFIYFVWENNLFIQNVYSGESASQITFDGSEDVFNGKPDWVYEEEIMATGQTVWWSPDDTKMIFARFDDTEVESYYLSKYTTNSEYPPMSSIKYPKPGTSNPMAKLYLFNLNEGVLYQLSDLAIDDEEPVITDTILYNGVWLNSDSFIFKITDRTSRRMAIKVYNAKQSSLKTVRSIDSASFDGWFEKSKNILSIPPNEVSGREGYGYVDIQADADGFNHLFYFKSIEDAQGTQLTRGDWEITDTGIVGFEYDTNTVYFTANEIDRMSQHLYSVSIDPAEEAHLKILQNADAKDFYHFKLSSSGRYALMKMLGPEVPYTAAGLLPDLLDFRKVDQKRVFEITDNAKLNESLENLALPIKSHKTMSTEDGLILDYIEIKPAHMDPKKKYPLLVNVYGGPGSQTYTEKFNVFFEEAVSSGLDAIVLQIEPRGTGGKGWKFRSTVKDKIGYWEPRDITMVTRNFIQHNEANIDKNKTAIWGWSYGGYTSLKSVEYDQGETFKYMMAVAPVTNWTYYDSFYTERYMNEPSDNVKGYSDIAPVQDLDAFSKLDRFLIMHGSADDNVHIQNTYQFIDGLDLQGVTNYDMHIFPDSDHSIRHHNAQRIVFERLYSWLSDAFSGHFHTNKVS</sequence>
<keyword evidence="8" id="KW-0472">Membrane</keyword>
<accession>G8ZMS2</accession>
<evidence type="ECO:0008006" key="13">
    <source>
        <dbReference type="Google" id="ProtNLM"/>
    </source>
</evidence>
<proteinExistence type="inferred from homology"/>
<dbReference type="GO" id="GO:0007323">
    <property type="term" value="P:peptide pheromone maturation"/>
    <property type="evidence" value="ECO:0007669"/>
    <property type="project" value="EnsemblFungi"/>
</dbReference>
<evidence type="ECO:0000256" key="6">
    <source>
        <dbReference type="ARBA" id="ARBA00023180"/>
    </source>
</evidence>
<dbReference type="InterPro" id="IPR029058">
    <property type="entry name" value="AB_hydrolase_fold"/>
</dbReference>
<keyword evidence="8" id="KW-1133">Transmembrane helix</keyword>
<evidence type="ECO:0000313" key="12">
    <source>
        <dbReference type="Proteomes" id="UP000005627"/>
    </source>
</evidence>
<dbReference type="eggNOG" id="KOG2100">
    <property type="taxonomic scope" value="Eukaryota"/>
</dbReference>
<dbReference type="InParanoid" id="G8ZMS2"/>
<evidence type="ECO:0000256" key="3">
    <source>
        <dbReference type="ARBA" id="ARBA00022670"/>
    </source>
</evidence>
<dbReference type="MEROPS" id="S09.005"/>
<keyword evidence="12" id="KW-1185">Reference proteome</keyword>
<evidence type="ECO:0000256" key="4">
    <source>
        <dbReference type="ARBA" id="ARBA00022801"/>
    </source>
</evidence>
<dbReference type="PANTHER" id="PTHR11731">
    <property type="entry name" value="PROTEASE FAMILY S9B,C DIPEPTIDYL-PEPTIDASE IV-RELATED"/>
    <property type="match status" value="1"/>
</dbReference>
<evidence type="ECO:0000259" key="9">
    <source>
        <dbReference type="Pfam" id="PF00326"/>
    </source>
</evidence>
<dbReference type="GO" id="GO:0008239">
    <property type="term" value="F:dipeptidyl-peptidase activity"/>
    <property type="evidence" value="ECO:0007669"/>
    <property type="project" value="TreeGrafter"/>
</dbReference>
<gene>
    <name evidence="11" type="primary">TDEL0A05840</name>
    <name evidence="11" type="ORF">TDEL_0A05840</name>
</gene>
<evidence type="ECO:0000256" key="7">
    <source>
        <dbReference type="SAM" id="MobiDB-lite"/>
    </source>
</evidence>
<dbReference type="KEGG" id="tdl:TDEL_0A05840"/>
<dbReference type="GO" id="GO:0004177">
    <property type="term" value="F:aminopeptidase activity"/>
    <property type="evidence" value="ECO:0007669"/>
    <property type="project" value="UniProtKB-KW"/>
</dbReference>
<feature type="domain" description="Peptidase S9 prolyl oligopeptidase catalytic" evidence="9">
    <location>
        <begin position="661"/>
        <end position="865"/>
    </location>
</feature>
<dbReference type="Gene3D" id="2.140.10.30">
    <property type="entry name" value="Dipeptidylpeptidase IV, N-terminal domain"/>
    <property type="match status" value="1"/>
</dbReference>
<dbReference type="GeneID" id="11502570"/>
<reference evidence="11 12" key="1">
    <citation type="journal article" date="2011" name="Proc. Natl. Acad. Sci. U.S.A.">
        <title>Evolutionary erosion of yeast sex chromosomes by mating-type switching accidents.</title>
        <authorList>
            <person name="Gordon J.L."/>
            <person name="Armisen D."/>
            <person name="Proux-Wera E."/>
            <person name="Oheigeartaigh S.S."/>
            <person name="Byrne K.P."/>
            <person name="Wolfe K.H."/>
        </authorList>
    </citation>
    <scope>NUCLEOTIDE SEQUENCE [LARGE SCALE GENOMIC DNA]</scope>
    <source>
        <strain evidence="12">ATCC 10662 / CBS 1146 / NBRC 0425 / NCYC 2629 / NRRL Y-866</strain>
    </source>
</reference>
<dbReference type="EMBL" id="HE616742">
    <property type="protein sequence ID" value="CCE89916.1"/>
    <property type="molecule type" value="Genomic_DNA"/>
</dbReference>
<keyword evidence="2" id="KW-0031">Aminopeptidase</keyword>
<protein>
    <recommendedName>
        <fullName evidence="13">Dipeptidyl aminopeptidase</fullName>
    </recommendedName>
</protein>
<keyword evidence="8" id="KW-0812">Transmembrane</keyword>
<keyword evidence="5" id="KW-0720">Serine protease</keyword>
<keyword evidence="4" id="KW-0378">Hydrolase</keyword>
<dbReference type="HOGENOM" id="CLU_006105_0_1_1"/>
<keyword evidence="6" id="KW-0325">Glycoprotein</keyword>
<dbReference type="InterPro" id="IPR002469">
    <property type="entry name" value="Peptidase_S9B_N"/>
</dbReference>
<dbReference type="OrthoDB" id="16520at2759"/>
<dbReference type="RefSeq" id="XP_003679127.1">
    <property type="nucleotide sequence ID" value="XM_003679079.1"/>
</dbReference>
<dbReference type="InterPro" id="IPR050278">
    <property type="entry name" value="Serine_Prot_S9B/DPPIV"/>
</dbReference>
<dbReference type="GO" id="GO:0005886">
    <property type="term" value="C:plasma membrane"/>
    <property type="evidence" value="ECO:0007669"/>
    <property type="project" value="TreeGrafter"/>
</dbReference>
<dbReference type="Pfam" id="PF00326">
    <property type="entry name" value="Peptidase_S9"/>
    <property type="match status" value="1"/>
</dbReference>
<feature type="compositionally biased region" description="Polar residues" evidence="7">
    <location>
        <begin position="13"/>
        <end position="42"/>
    </location>
</feature>
<dbReference type="AlphaFoldDB" id="G8ZMS2"/>
<feature type="compositionally biased region" description="Basic residues" evidence="7">
    <location>
        <begin position="1"/>
        <end position="12"/>
    </location>
</feature>
<dbReference type="InterPro" id="IPR001375">
    <property type="entry name" value="Peptidase_S9_cat"/>
</dbReference>
<dbReference type="GO" id="GO:0006508">
    <property type="term" value="P:proteolysis"/>
    <property type="evidence" value="ECO:0007669"/>
    <property type="project" value="UniProtKB-KW"/>
</dbReference>
<organism evidence="11 12">
    <name type="scientific">Torulaspora delbrueckii</name>
    <name type="common">Yeast</name>
    <name type="synonym">Candida colliculosa</name>
    <dbReference type="NCBI Taxonomy" id="4950"/>
    <lineage>
        <taxon>Eukaryota</taxon>
        <taxon>Fungi</taxon>
        <taxon>Dikarya</taxon>
        <taxon>Ascomycota</taxon>
        <taxon>Saccharomycotina</taxon>
        <taxon>Saccharomycetes</taxon>
        <taxon>Saccharomycetales</taxon>
        <taxon>Saccharomycetaceae</taxon>
        <taxon>Torulaspora</taxon>
    </lineage>
</organism>
<dbReference type="SUPFAM" id="SSF53474">
    <property type="entry name" value="alpha/beta-Hydrolases"/>
    <property type="match status" value="1"/>
</dbReference>
<evidence type="ECO:0000256" key="5">
    <source>
        <dbReference type="ARBA" id="ARBA00022825"/>
    </source>
</evidence>
<keyword evidence="3" id="KW-0645">Protease</keyword>
<feature type="transmembrane region" description="Helical" evidence="8">
    <location>
        <begin position="66"/>
        <end position="86"/>
    </location>
</feature>
<dbReference type="GO" id="GO:0005802">
    <property type="term" value="C:trans-Golgi network"/>
    <property type="evidence" value="ECO:0007669"/>
    <property type="project" value="EnsemblFungi"/>
</dbReference>
<evidence type="ECO:0000256" key="1">
    <source>
        <dbReference type="ARBA" id="ARBA00006150"/>
    </source>
</evidence>
<dbReference type="FunCoup" id="G8ZMS2">
    <property type="interactions" value="336"/>
</dbReference>
<evidence type="ECO:0000259" key="10">
    <source>
        <dbReference type="Pfam" id="PF00930"/>
    </source>
</evidence>
<dbReference type="Pfam" id="PF00930">
    <property type="entry name" value="DPPIV_N"/>
    <property type="match status" value="1"/>
</dbReference>
<feature type="region of interest" description="Disordered" evidence="7">
    <location>
        <begin position="1"/>
        <end position="56"/>
    </location>
</feature>
<comment type="similarity">
    <text evidence="1">Belongs to the peptidase S9B family.</text>
</comment>
<dbReference type="Proteomes" id="UP000005627">
    <property type="component" value="Chromosome 1"/>
</dbReference>
<dbReference type="FunFam" id="3.40.50.1820:FF:000003">
    <property type="entry name" value="Dipeptidyl peptidase 4"/>
    <property type="match status" value="1"/>
</dbReference>
<dbReference type="GO" id="GO:0008236">
    <property type="term" value="F:serine-type peptidase activity"/>
    <property type="evidence" value="ECO:0007669"/>
    <property type="project" value="UniProtKB-KW"/>
</dbReference>